<feature type="domain" description="RNA polymerase sigma-70 region 2" evidence="6">
    <location>
        <begin position="25"/>
        <end position="93"/>
    </location>
</feature>
<protein>
    <submittedName>
        <fullName evidence="8">RNA polymerase ECF family sigma subunit</fullName>
    </submittedName>
</protein>
<dbReference type="GO" id="GO:0006352">
    <property type="term" value="P:DNA-templated transcription initiation"/>
    <property type="evidence" value="ECO:0007669"/>
    <property type="project" value="InterPro"/>
</dbReference>
<dbReference type="InterPro" id="IPR014284">
    <property type="entry name" value="RNA_pol_sigma-70_dom"/>
</dbReference>
<feature type="domain" description="RNA polymerase sigma factor 70 region 4 type 2" evidence="7">
    <location>
        <begin position="125"/>
        <end position="177"/>
    </location>
</feature>
<feature type="compositionally biased region" description="Gly residues" evidence="5">
    <location>
        <begin position="196"/>
        <end position="206"/>
    </location>
</feature>
<evidence type="ECO:0000259" key="7">
    <source>
        <dbReference type="Pfam" id="PF08281"/>
    </source>
</evidence>
<dbReference type="InterPro" id="IPR007627">
    <property type="entry name" value="RNA_pol_sigma70_r2"/>
</dbReference>
<evidence type="ECO:0000256" key="4">
    <source>
        <dbReference type="ARBA" id="ARBA00023163"/>
    </source>
</evidence>
<comment type="similarity">
    <text evidence="1">Belongs to the sigma-70 factor family. ECF subfamily.</text>
</comment>
<evidence type="ECO:0000259" key="6">
    <source>
        <dbReference type="Pfam" id="PF04542"/>
    </source>
</evidence>
<dbReference type="InterPro" id="IPR013325">
    <property type="entry name" value="RNA_pol_sigma_r2"/>
</dbReference>
<dbReference type="PANTHER" id="PTHR43133">
    <property type="entry name" value="RNA POLYMERASE ECF-TYPE SIGMA FACTO"/>
    <property type="match status" value="1"/>
</dbReference>
<dbReference type="EMBL" id="PVZC01000003">
    <property type="protein sequence ID" value="PRX99859.1"/>
    <property type="molecule type" value="Genomic_DNA"/>
</dbReference>
<dbReference type="NCBIfam" id="TIGR02937">
    <property type="entry name" value="sigma70-ECF"/>
    <property type="match status" value="1"/>
</dbReference>
<keyword evidence="4" id="KW-0804">Transcription</keyword>
<organism evidence="8 9">
    <name type="scientific">Allonocardiopsis opalescens</name>
    <dbReference type="NCBI Taxonomy" id="1144618"/>
    <lineage>
        <taxon>Bacteria</taxon>
        <taxon>Bacillati</taxon>
        <taxon>Actinomycetota</taxon>
        <taxon>Actinomycetes</taxon>
        <taxon>Streptosporangiales</taxon>
        <taxon>Allonocardiopsis</taxon>
    </lineage>
</organism>
<sequence length="216" mass="23609">MEQASTDGELWRLAADGRAEAFGALFERHARAVYNHCFRRTADWSAAEDLVSVVFLEAWRRRGEVRVERDSALPWLLGVANNVLRNRRRSLRRHAAALARLPAPPAEPDPAEGVAERVDLERRMRRLAAAMERLPLRYREVVELCLWSGLGYAEAAVALGVPVGTVRSRLSRAKARLRALGAAAEDGAGDAAEPAGRGGHGWGGRGTALRVSEEGT</sequence>
<accession>A0A2T0Q7R3</accession>
<evidence type="ECO:0000313" key="9">
    <source>
        <dbReference type="Proteomes" id="UP000237846"/>
    </source>
</evidence>
<dbReference type="OrthoDB" id="5518337at2"/>
<dbReference type="Pfam" id="PF08281">
    <property type="entry name" value="Sigma70_r4_2"/>
    <property type="match status" value="1"/>
</dbReference>
<keyword evidence="3" id="KW-0731">Sigma factor</keyword>
<feature type="compositionally biased region" description="Low complexity" evidence="5">
    <location>
        <begin position="183"/>
        <end position="195"/>
    </location>
</feature>
<dbReference type="InterPro" id="IPR036388">
    <property type="entry name" value="WH-like_DNA-bd_sf"/>
</dbReference>
<keyword evidence="9" id="KW-1185">Reference proteome</keyword>
<dbReference type="SUPFAM" id="SSF88659">
    <property type="entry name" value="Sigma3 and sigma4 domains of RNA polymerase sigma factors"/>
    <property type="match status" value="1"/>
</dbReference>
<keyword evidence="2" id="KW-0805">Transcription regulation</keyword>
<dbReference type="InterPro" id="IPR013324">
    <property type="entry name" value="RNA_pol_sigma_r3/r4-like"/>
</dbReference>
<name>A0A2T0Q7R3_9ACTN</name>
<dbReference type="Pfam" id="PF04542">
    <property type="entry name" value="Sigma70_r2"/>
    <property type="match status" value="1"/>
</dbReference>
<dbReference type="InterPro" id="IPR013249">
    <property type="entry name" value="RNA_pol_sigma70_r4_t2"/>
</dbReference>
<evidence type="ECO:0000256" key="5">
    <source>
        <dbReference type="SAM" id="MobiDB-lite"/>
    </source>
</evidence>
<dbReference type="InterPro" id="IPR039425">
    <property type="entry name" value="RNA_pol_sigma-70-like"/>
</dbReference>
<evidence type="ECO:0000313" key="8">
    <source>
        <dbReference type="EMBL" id="PRX99859.1"/>
    </source>
</evidence>
<evidence type="ECO:0000256" key="2">
    <source>
        <dbReference type="ARBA" id="ARBA00023015"/>
    </source>
</evidence>
<evidence type="ECO:0000256" key="3">
    <source>
        <dbReference type="ARBA" id="ARBA00023082"/>
    </source>
</evidence>
<dbReference type="GO" id="GO:0016987">
    <property type="term" value="F:sigma factor activity"/>
    <property type="evidence" value="ECO:0007669"/>
    <property type="project" value="UniProtKB-KW"/>
</dbReference>
<evidence type="ECO:0000256" key="1">
    <source>
        <dbReference type="ARBA" id="ARBA00010641"/>
    </source>
</evidence>
<dbReference type="Gene3D" id="1.10.1740.10">
    <property type="match status" value="1"/>
</dbReference>
<reference evidence="8 9" key="1">
    <citation type="submission" date="2018-03" db="EMBL/GenBank/DDBJ databases">
        <title>Genomic Encyclopedia of Archaeal and Bacterial Type Strains, Phase II (KMG-II): from individual species to whole genera.</title>
        <authorList>
            <person name="Goeker M."/>
        </authorList>
    </citation>
    <scope>NUCLEOTIDE SEQUENCE [LARGE SCALE GENOMIC DNA]</scope>
    <source>
        <strain evidence="8 9">DSM 45601</strain>
    </source>
</reference>
<proteinExistence type="inferred from homology"/>
<comment type="caution">
    <text evidence="8">The sequence shown here is derived from an EMBL/GenBank/DDBJ whole genome shotgun (WGS) entry which is preliminary data.</text>
</comment>
<dbReference type="RefSeq" id="WP_106244841.1">
    <property type="nucleotide sequence ID" value="NZ_PVZC01000003.1"/>
</dbReference>
<dbReference type="Gene3D" id="1.10.10.10">
    <property type="entry name" value="Winged helix-like DNA-binding domain superfamily/Winged helix DNA-binding domain"/>
    <property type="match status" value="1"/>
</dbReference>
<dbReference type="AlphaFoldDB" id="A0A2T0Q7R3"/>
<dbReference type="Proteomes" id="UP000237846">
    <property type="component" value="Unassembled WGS sequence"/>
</dbReference>
<dbReference type="SUPFAM" id="SSF88946">
    <property type="entry name" value="Sigma2 domain of RNA polymerase sigma factors"/>
    <property type="match status" value="1"/>
</dbReference>
<dbReference type="CDD" id="cd06171">
    <property type="entry name" value="Sigma70_r4"/>
    <property type="match status" value="1"/>
</dbReference>
<gene>
    <name evidence="8" type="ORF">CLV72_103466</name>
</gene>
<dbReference type="PANTHER" id="PTHR43133:SF25">
    <property type="entry name" value="RNA POLYMERASE SIGMA FACTOR RFAY-RELATED"/>
    <property type="match status" value="1"/>
</dbReference>
<feature type="region of interest" description="Disordered" evidence="5">
    <location>
        <begin position="183"/>
        <end position="216"/>
    </location>
</feature>
<dbReference type="GO" id="GO:0003677">
    <property type="term" value="F:DNA binding"/>
    <property type="evidence" value="ECO:0007669"/>
    <property type="project" value="InterPro"/>
</dbReference>